<dbReference type="PROSITE" id="PS00455">
    <property type="entry name" value="AMP_BINDING"/>
    <property type="match status" value="1"/>
</dbReference>
<organism evidence="10 11">
    <name type="scientific">Dinothrombium tinctorium</name>
    <dbReference type="NCBI Taxonomy" id="1965070"/>
    <lineage>
        <taxon>Eukaryota</taxon>
        <taxon>Metazoa</taxon>
        <taxon>Ecdysozoa</taxon>
        <taxon>Arthropoda</taxon>
        <taxon>Chelicerata</taxon>
        <taxon>Arachnida</taxon>
        <taxon>Acari</taxon>
        <taxon>Acariformes</taxon>
        <taxon>Trombidiformes</taxon>
        <taxon>Prostigmata</taxon>
        <taxon>Anystina</taxon>
        <taxon>Parasitengona</taxon>
        <taxon>Trombidioidea</taxon>
        <taxon>Trombidiidae</taxon>
        <taxon>Dinothrombium</taxon>
    </lineage>
</organism>
<dbReference type="GO" id="GO:0044539">
    <property type="term" value="P:long-chain fatty acid import into cell"/>
    <property type="evidence" value="ECO:0007669"/>
    <property type="project" value="TreeGrafter"/>
</dbReference>
<keyword evidence="8" id="KW-1133">Transmembrane helix</keyword>
<dbReference type="InterPro" id="IPR000873">
    <property type="entry name" value="AMP-dep_synth/lig_dom"/>
</dbReference>
<gene>
    <name evidence="10" type="ORF">B4U79_09579</name>
</gene>
<evidence type="ECO:0000256" key="5">
    <source>
        <dbReference type="ARBA" id="ARBA00036527"/>
    </source>
</evidence>
<comment type="similarity">
    <text evidence="1">Belongs to the ATP-dependent AMP-binding enzyme family.</text>
</comment>
<feature type="transmembrane region" description="Helical" evidence="8">
    <location>
        <begin position="30"/>
        <end position="51"/>
    </location>
</feature>
<dbReference type="PANTHER" id="PTHR43107">
    <property type="entry name" value="LONG-CHAIN FATTY ACID TRANSPORT PROTEIN"/>
    <property type="match status" value="1"/>
</dbReference>
<protein>
    <recommendedName>
        <fullName evidence="6">Long-chain-fatty-acid--CoA ligase</fullName>
    </recommendedName>
</protein>
<dbReference type="OrthoDB" id="6408524at2759"/>
<keyword evidence="4" id="KW-0067">ATP-binding</keyword>
<dbReference type="Proteomes" id="UP000285301">
    <property type="component" value="Unassembled WGS sequence"/>
</dbReference>
<dbReference type="GO" id="GO:0005324">
    <property type="term" value="F:long-chain fatty acid transmembrane transporter activity"/>
    <property type="evidence" value="ECO:0007669"/>
    <property type="project" value="TreeGrafter"/>
</dbReference>
<evidence type="ECO:0000256" key="3">
    <source>
        <dbReference type="ARBA" id="ARBA00022741"/>
    </source>
</evidence>
<comment type="catalytic activity">
    <reaction evidence="5">
        <text>a very long-chain fatty acid + ATP + CoA = a very long-chain fatty acyl-CoA + AMP + diphosphate</text>
        <dbReference type="Rhea" id="RHEA:54536"/>
        <dbReference type="ChEBI" id="CHEBI:30616"/>
        <dbReference type="ChEBI" id="CHEBI:33019"/>
        <dbReference type="ChEBI" id="CHEBI:57287"/>
        <dbReference type="ChEBI" id="CHEBI:58950"/>
        <dbReference type="ChEBI" id="CHEBI:138261"/>
        <dbReference type="ChEBI" id="CHEBI:456215"/>
    </reaction>
    <physiologicalReaction direction="left-to-right" evidence="5">
        <dbReference type="Rhea" id="RHEA:54537"/>
    </physiologicalReaction>
</comment>
<keyword evidence="8" id="KW-0472">Membrane</keyword>
<keyword evidence="2" id="KW-0436">Ligase</keyword>
<keyword evidence="3" id="KW-0547">Nucleotide-binding</keyword>
<reference evidence="10 11" key="1">
    <citation type="journal article" date="2018" name="Gigascience">
        <title>Genomes of trombidid mites reveal novel predicted allergens and laterally-transferred genes associated with secondary metabolism.</title>
        <authorList>
            <person name="Dong X."/>
            <person name="Chaisiri K."/>
            <person name="Xia D."/>
            <person name="Armstrong S.D."/>
            <person name="Fang Y."/>
            <person name="Donnelly M.J."/>
            <person name="Kadowaki T."/>
            <person name="McGarry J.W."/>
            <person name="Darby A.C."/>
            <person name="Makepeace B.L."/>
        </authorList>
    </citation>
    <scope>NUCLEOTIDE SEQUENCE [LARGE SCALE GENOMIC DNA]</scope>
    <source>
        <strain evidence="10">UoL-WK</strain>
    </source>
</reference>
<evidence type="ECO:0000256" key="7">
    <source>
        <dbReference type="ARBA" id="ARBA00048666"/>
    </source>
</evidence>
<dbReference type="InterPro" id="IPR042099">
    <property type="entry name" value="ANL_N_sf"/>
</dbReference>
<dbReference type="Pfam" id="PF00501">
    <property type="entry name" value="AMP-binding"/>
    <property type="match status" value="1"/>
</dbReference>
<dbReference type="GO" id="GO:0004467">
    <property type="term" value="F:long-chain fatty acid-CoA ligase activity"/>
    <property type="evidence" value="ECO:0007669"/>
    <property type="project" value="TreeGrafter"/>
</dbReference>
<feature type="domain" description="AMP-dependent synthetase/ligase" evidence="9">
    <location>
        <begin position="82"/>
        <end position="400"/>
    </location>
</feature>
<keyword evidence="11" id="KW-1185">Reference proteome</keyword>
<comment type="caution">
    <text evidence="10">The sequence shown here is derived from an EMBL/GenBank/DDBJ whole genome shotgun (WGS) entry which is preliminary data.</text>
</comment>
<evidence type="ECO:0000256" key="8">
    <source>
        <dbReference type="SAM" id="Phobius"/>
    </source>
</evidence>
<dbReference type="Gene3D" id="3.40.50.12780">
    <property type="entry name" value="N-terminal domain of ligase-like"/>
    <property type="match status" value="1"/>
</dbReference>
<name>A0A443QZ58_9ACAR</name>
<evidence type="ECO:0000313" key="10">
    <source>
        <dbReference type="EMBL" id="RWS08286.1"/>
    </source>
</evidence>
<dbReference type="GO" id="GO:0005789">
    <property type="term" value="C:endoplasmic reticulum membrane"/>
    <property type="evidence" value="ECO:0007669"/>
    <property type="project" value="TreeGrafter"/>
</dbReference>
<dbReference type="EMBL" id="NCKU01003047">
    <property type="protein sequence ID" value="RWS08286.1"/>
    <property type="molecule type" value="Genomic_DNA"/>
</dbReference>
<evidence type="ECO:0000256" key="4">
    <source>
        <dbReference type="ARBA" id="ARBA00022840"/>
    </source>
</evidence>
<dbReference type="AlphaFoldDB" id="A0A443QZ58"/>
<sequence length="486" mass="55249">MSALKAIFYLCSISALVSITDLSLTKCAALVFIIYLVTGGWQYLLVVCLTLPRDAMSLCRFLTARLFMCQQKSRNATVPQLFQKNVRKHPSKIMFYHESKNWTFKEIDELSNRIGNCFLELGFHPGEEIALLMESRPEFVAIWLGLAKVGIVAALINSHQRQKSLLHSITIVNCKALIFENSFISVVQEIVPELNQQRSLQYFCYGNYDPTIVSAKPLHDLITESSPETPSYINKGNFTDRLYYIYTSGTTGLPKAAIIKHCRYLWMGSALKFMLNLKDDEIIYTTIPLYHLAGGTVGTCQCVVFGNSMAIRHKFSASNFWKDCIKWNCTAAQYIGEVCRYLLAQPENPADHSHKVRVIFGNGLRPGIWKEFKNRFRIRQIGEFYGSTEGNANITVAMGNAPFDFTKFLKDMRQTLPSFSIPVFLRIVNNVDSTSTYKLSKSKYQKEGFDPQIVQDPLYYLNSVEKTYSPLDANAFRKIISGEVKL</sequence>
<evidence type="ECO:0000256" key="2">
    <source>
        <dbReference type="ARBA" id="ARBA00022598"/>
    </source>
</evidence>
<evidence type="ECO:0000313" key="11">
    <source>
        <dbReference type="Proteomes" id="UP000285301"/>
    </source>
</evidence>
<dbReference type="SUPFAM" id="SSF56801">
    <property type="entry name" value="Acetyl-CoA synthetase-like"/>
    <property type="match status" value="1"/>
</dbReference>
<dbReference type="InterPro" id="IPR020845">
    <property type="entry name" value="AMP-binding_CS"/>
</dbReference>
<comment type="catalytic activity">
    <reaction evidence="7">
        <text>tetracosanoate + ATP + CoA = tetracosanoyl-CoA + AMP + diphosphate</text>
        <dbReference type="Rhea" id="RHEA:33639"/>
        <dbReference type="ChEBI" id="CHEBI:30616"/>
        <dbReference type="ChEBI" id="CHEBI:31014"/>
        <dbReference type="ChEBI" id="CHEBI:33019"/>
        <dbReference type="ChEBI" id="CHEBI:57287"/>
        <dbReference type="ChEBI" id="CHEBI:65052"/>
        <dbReference type="ChEBI" id="CHEBI:456215"/>
    </reaction>
    <physiologicalReaction direction="left-to-right" evidence="7">
        <dbReference type="Rhea" id="RHEA:33640"/>
    </physiologicalReaction>
</comment>
<keyword evidence="8" id="KW-0812">Transmembrane</keyword>
<proteinExistence type="inferred from homology"/>
<accession>A0A443QZ58</accession>
<evidence type="ECO:0000256" key="6">
    <source>
        <dbReference type="ARBA" id="ARBA00041297"/>
    </source>
</evidence>
<evidence type="ECO:0000259" key="9">
    <source>
        <dbReference type="Pfam" id="PF00501"/>
    </source>
</evidence>
<feature type="transmembrane region" description="Helical" evidence="8">
    <location>
        <begin position="139"/>
        <end position="156"/>
    </location>
</feature>
<evidence type="ECO:0000256" key="1">
    <source>
        <dbReference type="ARBA" id="ARBA00006432"/>
    </source>
</evidence>
<dbReference type="GO" id="GO:0005886">
    <property type="term" value="C:plasma membrane"/>
    <property type="evidence" value="ECO:0007669"/>
    <property type="project" value="TreeGrafter"/>
</dbReference>
<dbReference type="PANTHER" id="PTHR43107:SF15">
    <property type="entry name" value="FATTY ACID TRANSPORT PROTEIN 3, ISOFORM A"/>
    <property type="match status" value="1"/>
</dbReference>
<feature type="transmembrane region" description="Helical" evidence="8">
    <location>
        <begin position="7"/>
        <end position="24"/>
    </location>
</feature>
<dbReference type="GO" id="GO:0005524">
    <property type="term" value="F:ATP binding"/>
    <property type="evidence" value="ECO:0007669"/>
    <property type="project" value="UniProtKB-KW"/>
</dbReference>
<dbReference type="STRING" id="1965070.A0A443QZ58"/>